<comment type="caution">
    <text evidence="1">The sequence shown here is derived from an EMBL/GenBank/DDBJ whole genome shotgun (WGS) entry which is preliminary data.</text>
</comment>
<sequence>MEKQFVIKEAWLLDENGNKLIKLKSINPDKVFQKVNLENIRGGTGKNDLLDNKN</sequence>
<dbReference type="EMBL" id="JARMQG010000084">
    <property type="protein sequence ID" value="MED3562379.1"/>
    <property type="molecule type" value="Genomic_DNA"/>
</dbReference>
<evidence type="ECO:0000313" key="2">
    <source>
        <dbReference type="Proteomes" id="UP001330749"/>
    </source>
</evidence>
<reference evidence="1 2" key="1">
    <citation type="submission" date="2023-03" db="EMBL/GenBank/DDBJ databases">
        <title>Bacillus Genome Sequencing.</title>
        <authorList>
            <person name="Dunlap C."/>
        </authorList>
    </citation>
    <scope>NUCLEOTIDE SEQUENCE [LARGE SCALE GENOMIC DNA]</scope>
    <source>
        <strain evidence="1 2">B-14544</strain>
    </source>
</reference>
<evidence type="ECO:0000313" key="1">
    <source>
        <dbReference type="EMBL" id="MED3562379.1"/>
    </source>
</evidence>
<keyword evidence="2" id="KW-1185">Reference proteome</keyword>
<protein>
    <submittedName>
        <fullName evidence="1">Uncharacterized protein</fullName>
    </submittedName>
</protein>
<organism evidence="1 2">
    <name type="scientific">Bacillus xiapuensis</name>
    <dbReference type="NCBI Taxonomy" id="2014075"/>
    <lineage>
        <taxon>Bacteria</taxon>
        <taxon>Bacillati</taxon>
        <taxon>Bacillota</taxon>
        <taxon>Bacilli</taxon>
        <taxon>Bacillales</taxon>
        <taxon>Bacillaceae</taxon>
        <taxon>Bacillus</taxon>
    </lineage>
</organism>
<accession>A0ABU6N844</accession>
<dbReference type="RefSeq" id="WP_327967300.1">
    <property type="nucleotide sequence ID" value="NZ_JARMQG010000084.1"/>
</dbReference>
<name>A0ABU6N844_9BACI</name>
<gene>
    <name evidence="1" type="ORF">P4447_07915</name>
</gene>
<proteinExistence type="predicted"/>
<dbReference type="Proteomes" id="UP001330749">
    <property type="component" value="Unassembled WGS sequence"/>
</dbReference>